<protein>
    <submittedName>
        <fullName evidence="3">Uncharacterized protein</fullName>
    </submittedName>
</protein>
<feature type="region of interest" description="Disordered" evidence="2">
    <location>
        <begin position="653"/>
        <end position="714"/>
    </location>
</feature>
<gene>
    <name evidence="3" type="ORF">ODALV1_LOCUS22380</name>
</gene>
<comment type="caution">
    <text evidence="3">The sequence shown here is derived from an EMBL/GenBank/DDBJ whole genome shotgun (WGS) entry which is preliminary data.</text>
</comment>
<organism evidence="3 4">
    <name type="scientific">Orchesella dallaii</name>
    <dbReference type="NCBI Taxonomy" id="48710"/>
    <lineage>
        <taxon>Eukaryota</taxon>
        <taxon>Metazoa</taxon>
        <taxon>Ecdysozoa</taxon>
        <taxon>Arthropoda</taxon>
        <taxon>Hexapoda</taxon>
        <taxon>Collembola</taxon>
        <taxon>Entomobryomorpha</taxon>
        <taxon>Entomobryoidea</taxon>
        <taxon>Orchesellidae</taxon>
        <taxon>Orchesellinae</taxon>
        <taxon>Orchesella</taxon>
    </lineage>
</organism>
<feature type="coiled-coil region" evidence="1">
    <location>
        <begin position="406"/>
        <end position="447"/>
    </location>
</feature>
<name>A0ABP1RHZ0_9HEXA</name>
<dbReference type="Gene3D" id="6.10.250.1080">
    <property type="match status" value="1"/>
</dbReference>
<evidence type="ECO:0000313" key="3">
    <source>
        <dbReference type="EMBL" id="CAL8128612.1"/>
    </source>
</evidence>
<dbReference type="Proteomes" id="UP001642540">
    <property type="component" value="Unassembled WGS sequence"/>
</dbReference>
<accession>A0ABP1RHZ0</accession>
<dbReference type="PANTHER" id="PTHR46753:SF3">
    <property type="entry name" value="PDZ DOMAIN-CONTAINING PROTEIN"/>
    <property type="match status" value="1"/>
</dbReference>
<dbReference type="EMBL" id="CAXLJM020000075">
    <property type="protein sequence ID" value="CAL8128612.1"/>
    <property type="molecule type" value="Genomic_DNA"/>
</dbReference>
<evidence type="ECO:0000256" key="2">
    <source>
        <dbReference type="SAM" id="MobiDB-lite"/>
    </source>
</evidence>
<proteinExistence type="predicted"/>
<evidence type="ECO:0000313" key="4">
    <source>
        <dbReference type="Proteomes" id="UP001642540"/>
    </source>
</evidence>
<sequence length="714" mass="81942">MEKNPYYNHPHSLPPQIPPLPPYGHIPQQLTLPHLQSQEPHQQSTVYHHHPQVQLLPVQVELQDNYNSPNTVPASVSTPEFINTNATSPPPFRQTTNVNENPPESNPFDLPSAPQQGIPPPTQYQSQSHYDDDYQSLAASYNDLQNEKDLLSNVNRLLTTEVGNLETKLTKEKANNLKVQTEPTDQINSLKSELLSARFKNKQVAKTVAKLEEKNRKLEEKNRKLEEKLKSVENKQKGLVEQKCIDEDNEKLSKEIATLEIGNNNLSNQVKKLIQEAKQKENGKQLLIAKHDKEMSKLNEKLNKAKNQIQNLSENIKKVQNELEEQKKTFSSKAKQPKKELDGKRELETKLQKYQYDNILEISRLERDLKEEKAKCARKSNIIATLRKPSNSQVQSKSIKPVVNQVESLKSDKDHLRRQLDGTLTENKKLSAKIEYLNVQINELLESNEKLSQIVIQDSITIQTLEKKIETNLALGKKPADKVQDDSSQQKICELAKEVEEQAKYFKELEKKINIERKLAAFYSSKLKNSDKVNAQLLSEVNAEKAKMQKAQEKVQEYEEWIEVLSKKVDDLKEDVEEANEEINKLKDKITSFKEKVIEAGKQEENSEICIIELCSQLQRMKGELKQAKLKPFPSTPRNNVINISNPLEEVSEDEFPVLSSGINPTREKKKQTPNHDDADHSFQPSRKRVRWNADLNNLNVTEKMHGYKNSKSN</sequence>
<keyword evidence="4" id="KW-1185">Reference proteome</keyword>
<feature type="coiled-coil region" evidence="1">
    <location>
        <begin position="201"/>
        <end position="336"/>
    </location>
</feature>
<reference evidence="3 4" key="1">
    <citation type="submission" date="2024-08" db="EMBL/GenBank/DDBJ databases">
        <authorList>
            <person name="Cucini C."/>
            <person name="Frati F."/>
        </authorList>
    </citation>
    <scope>NUCLEOTIDE SEQUENCE [LARGE SCALE GENOMIC DNA]</scope>
</reference>
<feature type="coiled-coil region" evidence="1">
    <location>
        <begin position="134"/>
        <end position="161"/>
    </location>
</feature>
<feature type="coiled-coil region" evidence="1">
    <location>
        <begin position="534"/>
        <end position="631"/>
    </location>
</feature>
<keyword evidence="1" id="KW-0175">Coiled coil</keyword>
<dbReference type="PANTHER" id="PTHR46753">
    <property type="entry name" value="FYVE AND COILED-COIL DOMAIN-CONTAINING PROTEIN 1"/>
    <property type="match status" value="1"/>
</dbReference>
<feature type="compositionally biased region" description="Polar residues" evidence="2">
    <location>
        <begin position="67"/>
        <end position="103"/>
    </location>
</feature>
<feature type="region of interest" description="Disordered" evidence="2">
    <location>
        <begin position="67"/>
        <end position="129"/>
    </location>
</feature>
<evidence type="ECO:0000256" key="1">
    <source>
        <dbReference type="SAM" id="Coils"/>
    </source>
</evidence>